<dbReference type="EMBL" id="CP021404">
    <property type="protein sequence ID" value="ATI41975.1"/>
    <property type="molecule type" value="Genomic_DNA"/>
</dbReference>
<reference evidence="3 4" key="1">
    <citation type="submission" date="2017-05" db="EMBL/GenBank/DDBJ databases">
        <title>Comparative genomic and metabolic analysis of manganese-oxidizing mechanisms in Celeribater manganoxidans DY25T: its adaption to the environment of polymetallic nodule.</title>
        <authorList>
            <person name="Wang X."/>
        </authorList>
    </citation>
    <scope>NUCLEOTIDE SEQUENCE [LARGE SCALE GENOMIC DNA]</scope>
    <source>
        <strain evidence="3 4">DY25</strain>
    </source>
</reference>
<accession>A0A291LZT1</accession>
<feature type="transmembrane region" description="Helical" evidence="1">
    <location>
        <begin position="315"/>
        <end position="335"/>
    </location>
</feature>
<keyword evidence="4" id="KW-1185">Reference proteome</keyword>
<feature type="transmembrane region" description="Helical" evidence="1">
    <location>
        <begin position="271"/>
        <end position="294"/>
    </location>
</feature>
<feature type="transmembrane region" description="Helical" evidence="1">
    <location>
        <begin position="430"/>
        <end position="449"/>
    </location>
</feature>
<evidence type="ECO:0000256" key="1">
    <source>
        <dbReference type="SAM" id="Phobius"/>
    </source>
</evidence>
<feature type="domain" description="Mechanosensitive ion channel MscS" evidence="2">
    <location>
        <begin position="452"/>
        <end position="517"/>
    </location>
</feature>
<dbReference type="PANTHER" id="PTHR30566:SF25">
    <property type="entry name" value="INNER MEMBRANE PROTEIN"/>
    <property type="match status" value="1"/>
</dbReference>
<dbReference type="Proteomes" id="UP000219050">
    <property type="component" value="Chromosome"/>
</dbReference>
<sequence>MKISGSWGGQIAQQTCCAQWFLCGRCRSDRGPCRPFAAKASEPPGGCGGLMRDMSRRSSSRPAAPAALMLRARAAFGAARALLTALLFILATALSPASAQEAFFEVPSLNAGLPAPSPWLDRATPRSSMEAFQHHGRRGEWDVAAQMLDLSGLAEEDQAARGPEIAQQLYTVLDRKVVIPWNDLIDRPDGMDEMASTNSAVAGMARRSVLLDLLDMNGIDAPLRLNRLKAEGADPVWLFSQQTVQNVGLLYDMYGPTRFERWLPDPLLTEAFWGLHVWEVVFLPILLVVGFLASKWTHDLVRWRARVARKRWRRLALNALCWPASLVVGVTIVGFGTRNVLVVSGSIDALLEPGIFIGYAVALVMFVVSVLDRILDRLVPSGPEALSDPANAATRNMATTVTAVRRIFLVVAVLLATGLVLAQANLFRTLGLSLLASAGALTLVLGFAARQVLGNIMASLQIAMNRSARIGDQLIFRGEFVTVEYIHFTFVQLRIWTGNRLVVPVSDFVSEPFQNWSIEERDMIRVIDLVLHHEADVSAMRNFFISTVQEDDDEHIGPKESAAVRVVSQDAFGTVVRFELPSLNPSTGWDFECVYRERLLAHAHEIGTQARPAFPDHPPLDDGPS</sequence>
<keyword evidence="1" id="KW-1133">Transmembrane helix</keyword>
<organism evidence="3 4">
    <name type="scientific">Pacificitalea manganoxidans</name>
    <dbReference type="NCBI Taxonomy" id="1411902"/>
    <lineage>
        <taxon>Bacteria</taxon>
        <taxon>Pseudomonadati</taxon>
        <taxon>Pseudomonadota</taxon>
        <taxon>Alphaproteobacteria</taxon>
        <taxon>Rhodobacterales</taxon>
        <taxon>Paracoccaceae</taxon>
        <taxon>Pacificitalea</taxon>
    </lineage>
</organism>
<proteinExistence type="predicted"/>
<feature type="transmembrane region" description="Helical" evidence="1">
    <location>
        <begin position="355"/>
        <end position="375"/>
    </location>
</feature>
<feature type="transmembrane region" description="Helical" evidence="1">
    <location>
        <begin position="407"/>
        <end position="424"/>
    </location>
</feature>
<dbReference type="InterPro" id="IPR006685">
    <property type="entry name" value="MscS_channel_2nd"/>
</dbReference>
<dbReference type="KEGG" id="cmag:CBW24_08135"/>
<dbReference type="InterPro" id="IPR010920">
    <property type="entry name" value="LSM_dom_sf"/>
</dbReference>
<dbReference type="PANTHER" id="PTHR30566">
    <property type="entry name" value="YNAI-RELATED MECHANOSENSITIVE ION CHANNEL"/>
    <property type="match status" value="1"/>
</dbReference>
<keyword evidence="1" id="KW-0472">Membrane</keyword>
<dbReference type="GO" id="GO:0008381">
    <property type="term" value="F:mechanosensitive monoatomic ion channel activity"/>
    <property type="evidence" value="ECO:0007669"/>
    <property type="project" value="UniProtKB-ARBA"/>
</dbReference>
<evidence type="ECO:0000313" key="3">
    <source>
        <dbReference type="EMBL" id="ATI41975.1"/>
    </source>
</evidence>
<evidence type="ECO:0000313" key="4">
    <source>
        <dbReference type="Proteomes" id="UP000219050"/>
    </source>
</evidence>
<dbReference type="AlphaFoldDB" id="A0A291LZT1"/>
<dbReference type="SUPFAM" id="SSF50182">
    <property type="entry name" value="Sm-like ribonucleoproteins"/>
    <property type="match status" value="1"/>
</dbReference>
<dbReference type="Pfam" id="PF00924">
    <property type="entry name" value="MS_channel_2nd"/>
    <property type="match status" value="1"/>
</dbReference>
<gene>
    <name evidence="3" type="ORF">CBW24_08135</name>
</gene>
<name>A0A291LZT1_9RHOB</name>
<protein>
    <recommendedName>
        <fullName evidence="2">Mechanosensitive ion channel MscS domain-containing protein</fullName>
    </recommendedName>
</protein>
<evidence type="ECO:0000259" key="2">
    <source>
        <dbReference type="Pfam" id="PF00924"/>
    </source>
</evidence>
<dbReference type="GO" id="GO:0016020">
    <property type="term" value="C:membrane"/>
    <property type="evidence" value="ECO:0007669"/>
    <property type="project" value="InterPro"/>
</dbReference>
<dbReference type="Gene3D" id="1.10.287.1260">
    <property type="match status" value="1"/>
</dbReference>
<keyword evidence="1" id="KW-0812">Transmembrane</keyword>